<dbReference type="Pfam" id="PF07464">
    <property type="entry name" value="ApoLp-III"/>
    <property type="match status" value="1"/>
</dbReference>
<gene>
    <name evidence="2" type="ORF">GE061_008363</name>
</gene>
<evidence type="ECO:0000256" key="1">
    <source>
        <dbReference type="SAM" id="Coils"/>
    </source>
</evidence>
<evidence type="ECO:0000313" key="2">
    <source>
        <dbReference type="EMBL" id="KAF6198611.1"/>
    </source>
</evidence>
<feature type="coiled-coil region" evidence="1">
    <location>
        <begin position="81"/>
        <end position="129"/>
    </location>
</feature>
<sequence length="206" mass="22966">MILQTLRRIDRITVLPATTKMRFLVFALFAFIPAILADAPSGVDASIQQMIKEGHDKIQKALDDVKTQMGVSKNPTGDEIVKLLKDKNEKLGEELKKMRAKVEEQIKNNPDASAALKSITDKLKEAQEKLKKENPEISKNAEKLGDSIKSTWDSITGEVEKSWKEFNKKGGKHEEVENVFKNIVDAGVKAANELKDGVEKAINKKP</sequence>
<organism evidence="2 3">
    <name type="scientific">Apolygus lucorum</name>
    <name type="common">Small green plant bug</name>
    <name type="synonym">Lygocoris lucorum</name>
    <dbReference type="NCBI Taxonomy" id="248454"/>
    <lineage>
        <taxon>Eukaryota</taxon>
        <taxon>Metazoa</taxon>
        <taxon>Ecdysozoa</taxon>
        <taxon>Arthropoda</taxon>
        <taxon>Hexapoda</taxon>
        <taxon>Insecta</taxon>
        <taxon>Pterygota</taxon>
        <taxon>Neoptera</taxon>
        <taxon>Paraneoptera</taxon>
        <taxon>Hemiptera</taxon>
        <taxon>Heteroptera</taxon>
        <taxon>Panheteroptera</taxon>
        <taxon>Cimicomorpha</taxon>
        <taxon>Miridae</taxon>
        <taxon>Mirini</taxon>
        <taxon>Apolygus</taxon>
    </lineage>
</organism>
<evidence type="ECO:0000313" key="3">
    <source>
        <dbReference type="Proteomes" id="UP000466442"/>
    </source>
</evidence>
<keyword evidence="1" id="KW-0175">Coiled coil</keyword>
<reference evidence="2" key="1">
    <citation type="journal article" date="2021" name="Mol. Ecol. Resour.">
        <title>Apolygus lucorum genome provides insights into omnivorousness and mesophyll feeding.</title>
        <authorList>
            <person name="Liu Y."/>
            <person name="Liu H."/>
            <person name="Wang H."/>
            <person name="Huang T."/>
            <person name="Liu B."/>
            <person name="Yang B."/>
            <person name="Yin L."/>
            <person name="Li B."/>
            <person name="Zhang Y."/>
            <person name="Zhang S."/>
            <person name="Jiang F."/>
            <person name="Zhang X."/>
            <person name="Ren Y."/>
            <person name="Wang B."/>
            <person name="Wang S."/>
            <person name="Lu Y."/>
            <person name="Wu K."/>
            <person name="Fan W."/>
            <person name="Wang G."/>
        </authorList>
    </citation>
    <scope>NUCLEOTIDE SEQUENCE</scope>
    <source>
        <strain evidence="2">12Hb</strain>
    </source>
</reference>
<keyword evidence="3" id="KW-1185">Reference proteome</keyword>
<dbReference type="GO" id="GO:0008289">
    <property type="term" value="F:lipid binding"/>
    <property type="evidence" value="ECO:0007669"/>
    <property type="project" value="InterPro"/>
</dbReference>
<protein>
    <submittedName>
        <fullName evidence="2">Uncharacterized protein</fullName>
    </submittedName>
</protein>
<dbReference type="GO" id="GO:0005576">
    <property type="term" value="C:extracellular region"/>
    <property type="evidence" value="ECO:0007669"/>
    <property type="project" value="InterPro"/>
</dbReference>
<proteinExistence type="predicted"/>
<dbReference type="OrthoDB" id="7989612at2759"/>
<dbReference type="InterPro" id="IPR010009">
    <property type="entry name" value="ApoLp-III"/>
</dbReference>
<comment type="caution">
    <text evidence="2">The sequence shown here is derived from an EMBL/GenBank/DDBJ whole genome shotgun (WGS) entry which is preliminary data.</text>
</comment>
<dbReference type="EMBL" id="WIXP02000016">
    <property type="protein sequence ID" value="KAF6198611.1"/>
    <property type="molecule type" value="Genomic_DNA"/>
</dbReference>
<dbReference type="Gene3D" id="1.20.120.20">
    <property type="entry name" value="Apolipoprotein"/>
    <property type="match status" value="1"/>
</dbReference>
<dbReference type="SUPFAM" id="SSF58113">
    <property type="entry name" value="Apolipoprotein A-I"/>
    <property type="match status" value="1"/>
</dbReference>
<accession>A0A8S9WR34</accession>
<dbReference type="GO" id="GO:0006869">
    <property type="term" value="P:lipid transport"/>
    <property type="evidence" value="ECO:0007669"/>
    <property type="project" value="InterPro"/>
</dbReference>
<dbReference type="Proteomes" id="UP000466442">
    <property type="component" value="Linkage Group LG16"/>
</dbReference>
<name>A0A8S9WR34_APOLU</name>
<dbReference type="AlphaFoldDB" id="A0A8S9WR34"/>